<gene>
    <name evidence="2" type="ORF">AFUS01_LOCUS31811</name>
</gene>
<dbReference type="Proteomes" id="UP000708208">
    <property type="component" value="Unassembled WGS sequence"/>
</dbReference>
<sequence>MDFERSSEANLQKQLLKFYDLDVKGIAEALHTATNGDPRILFNKYREIKGPYGKPDGTSRSIRRDNYPERLTINRSIKVEIITKKAFGRRSTSFSVDPASAKFSRYTSDVG</sequence>
<dbReference type="AlphaFoldDB" id="A0A8J2KP63"/>
<organism evidence="2 3">
    <name type="scientific">Allacma fusca</name>
    <dbReference type="NCBI Taxonomy" id="39272"/>
    <lineage>
        <taxon>Eukaryota</taxon>
        <taxon>Metazoa</taxon>
        <taxon>Ecdysozoa</taxon>
        <taxon>Arthropoda</taxon>
        <taxon>Hexapoda</taxon>
        <taxon>Collembola</taxon>
        <taxon>Symphypleona</taxon>
        <taxon>Sminthuridae</taxon>
        <taxon>Allacma</taxon>
    </lineage>
</organism>
<protein>
    <submittedName>
        <fullName evidence="2">Uncharacterized protein</fullName>
    </submittedName>
</protein>
<name>A0A8J2KP63_9HEXA</name>
<feature type="region of interest" description="Disordered" evidence="1">
    <location>
        <begin position="90"/>
        <end position="111"/>
    </location>
</feature>
<evidence type="ECO:0000256" key="1">
    <source>
        <dbReference type="SAM" id="MobiDB-lite"/>
    </source>
</evidence>
<reference evidence="2" key="1">
    <citation type="submission" date="2021-06" db="EMBL/GenBank/DDBJ databases">
        <authorList>
            <person name="Hodson N. C."/>
            <person name="Mongue J. A."/>
            <person name="Jaron S. K."/>
        </authorList>
    </citation>
    <scope>NUCLEOTIDE SEQUENCE</scope>
</reference>
<evidence type="ECO:0000313" key="3">
    <source>
        <dbReference type="Proteomes" id="UP000708208"/>
    </source>
</evidence>
<keyword evidence="3" id="KW-1185">Reference proteome</keyword>
<proteinExistence type="predicted"/>
<dbReference type="EMBL" id="CAJVCH010512292">
    <property type="protein sequence ID" value="CAG7821476.1"/>
    <property type="molecule type" value="Genomic_DNA"/>
</dbReference>
<evidence type="ECO:0000313" key="2">
    <source>
        <dbReference type="EMBL" id="CAG7821476.1"/>
    </source>
</evidence>
<comment type="caution">
    <text evidence="2">The sequence shown here is derived from an EMBL/GenBank/DDBJ whole genome shotgun (WGS) entry which is preliminary data.</text>
</comment>
<accession>A0A8J2KP63</accession>